<dbReference type="EMBL" id="CP001778">
    <property type="protein sequence ID" value="ADD42024.1"/>
    <property type="molecule type" value="Genomic_DNA"/>
</dbReference>
<dbReference type="KEGG" id="sna:Snas_2338"/>
<dbReference type="RefSeq" id="WP_013017595.1">
    <property type="nucleotide sequence ID" value="NC_013947.1"/>
</dbReference>
<keyword evidence="3" id="KW-1185">Reference proteome</keyword>
<accession>D3Q3I3</accession>
<feature type="region of interest" description="Disordered" evidence="1">
    <location>
        <begin position="1"/>
        <end position="25"/>
    </location>
</feature>
<proteinExistence type="predicted"/>
<dbReference type="Proteomes" id="UP000000844">
    <property type="component" value="Chromosome"/>
</dbReference>
<dbReference type="STRING" id="446470.Snas_2338"/>
<reference evidence="2 3" key="1">
    <citation type="journal article" date="2009" name="Stand. Genomic Sci.">
        <title>Complete genome sequence of Stackebrandtia nassauensis type strain (LLR-40K-21).</title>
        <authorList>
            <person name="Munk C."/>
            <person name="Lapidus A."/>
            <person name="Copeland A."/>
            <person name="Jando M."/>
            <person name="Mayilraj S."/>
            <person name="Glavina Del Rio T."/>
            <person name="Nolan M."/>
            <person name="Chen F."/>
            <person name="Lucas S."/>
            <person name="Tice H."/>
            <person name="Cheng J.F."/>
            <person name="Han C."/>
            <person name="Detter J.C."/>
            <person name="Bruce D."/>
            <person name="Goodwin L."/>
            <person name="Chain P."/>
            <person name="Pitluck S."/>
            <person name="Goker M."/>
            <person name="Ovchinikova G."/>
            <person name="Pati A."/>
            <person name="Ivanova N."/>
            <person name="Mavromatis K."/>
            <person name="Chen A."/>
            <person name="Palaniappan K."/>
            <person name="Land M."/>
            <person name="Hauser L."/>
            <person name="Chang Y.J."/>
            <person name="Jeffries C.D."/>
            <person name="Bristow J."/>
            <person name="Eisen J.A."/>
            <person name="Markowitz V."/>
            <person name="Hugenholtz P."/>
            <person name="Kyrpides N.C."/>
            <person name="Klenk H.P."/>
        </authorList>
    </citation>
    <scope>NUCLEOTIDE SEQUENCE [LARGE SCALE GENOMIC DNA]</scope>
    <source>
        <strain evidence="3">DSM 44728 / CIP 108903 / NRRL B-16338 / NBRC 102104 / LLR-40K-21</strain>
    </source>
</reference>
<dbReference type="eggNOG" id="COG0590">
    <property type="taxonomic scope" value="Bacteria"/>
</dbReference>
<sequence>MTAPSLDGRRFGSTENTVDGEVGGDTSFEYFENDSEIWGTYSGGEVRRGYLVGTRDGDALDFRYTHLNTKRETSSGHCLTRIVVLDDGRLRLEETWEWESRPGSGFSAVEELRD</sequence>
<evidence type="ECO:0000313" key="2">
    <source>
        <dbReference type="EMBL" id="ADD42024.1"/>
    </source>
</evidence>
<dbReference type="OrthoDB" id="5684515at2"/>
<name>D3Q3I3_STANL</name>
<dbReference type="InterPro" id="IPR058595">
    <property type="entry name" value="Avidin-like"/>
</dbReference>
<organism evidence="2 3">
    <name type="scientific">Stackebrandtia nassauensis (strain DSM 44728 / CIP 108903 / NRRL B-16338 / NBRC 102104 / LLR-40K-21)</name>
    <dbReference type="NCBI Taxonomy" id="446470"/>
    <lineage>
        <taxon>Bacteria</taxon>
        <taxon>Bacillati</taxon>
        <taxon>Actinomycetota</taxon>
        <taxon>Actinomycetes</taxon>
        <taxon>Glycomycetales</taxon>
        <taxon>Glycomycetaceae</taxon>
        <taxon>Stackebrandtia</taxon>
    </lineage>
</organism>
<protein>
    <recommendedName>
        <fullName evidence="4">N-acetylglutamate synthase</fullName>
    </recommendedName>
</protein>
<dbReference type="HOGENOM" id="CLU_146218_1_0_11"/>
<evidence type="ECO:0000313" key="3">
    <source>
        <dbReference type="Proteomes" id="UP000000844"/>
    </source>
</evidence>
<evidence type="ECO:0000256" key="1">
    <source>
        <dbReference type="SAM" id="MobiDB-lite"/>
    </source>
</evidence>
<gene>
    <name evidence="2" type="ordered locus">Snas_2338</name>
</gene>
<evidence type="ECO:0008006" key="4">
    <source>
        <dbReference type="Google" id="ProtNLM"/>
    </source>
</evidence>
<dbReference type="AlphaFoldDB" id="D3Q3I3"/>
<dbReference type="Pfam" id="PF26421">
    <property type="entry name" value="Avidin_like"/>
    <property type="match status" value="1"/>
</dbReference>